<evidence type="ECO:0000313" key="4">
    <source>
        <dbReference type="Proteomes" id="UP000220133"/>
    </source>
</evidence>
<keyword evidence="1" id="KW-1133">Transmembrane helix</keyword>
<dbReference type="InterPro" id="IPR006860">
    <property type="entry name" value="FecR"/>
</dbReference>
<organism evidence="3 4">
    <name type="scientific">Chitinophaga caeni</name>
    <dbReference type="NCBI Taxonomy" id="2029983"/>
    <lineage>
        <taxon>Bacteria</taxon>
        <taxon>Pseudomonadati</taxon>
        <taxon>Bacteroidota</taxon>
        <taxon>Chitinophagia</taxon>
        <taxon>Chitinophagales</taxon>
        <taxon>Chitinophagaceae</taxon>
        <taxon>Chitinophaga</taxon>
    </lineage>
</organism>
<dbReference type="GO" id="GO:0016989">
    <property type="term" value="F:sigma factor antagonist activity"/>
    <property type="evidence" value="ECO:0007669"/>
    <property type="project" value="TreeGrafter"/>
</dbReference>
<dbReference type="RefSeq" id="WP_098192453.1">
    <property type="nucleotide sequence ID" value="NZ_CP023777.1"/>
</dbReference>
<proteinExistence type="predicted"/>
<dbReference type="AlphaFoldDB" id="A0A291QQ92"/>
<feature type="domain" description="FecR protein" evidence="2">
    <location>
        <begin position="123"/>
        <end position="212"/>
    </location>
</feature>
<dbReference type="Proteomes" id="UP000220133">
    <property type="component" value="Chromosome"/>
</dbReference>
<dbReference type="Pfam" id="PF04773">
    <property type="entry name" value="FecR"/>
    <property type="match status" value="1"/>
</dbReference>
<name>A0A291QQ92_9BACT</name>
<evidence type="ECO:0000313" key="3">
    <source>
        <dbReference type="EMBL" id="ATL46063.1"/>
    </source>
</evidence>
<evidence type="ECO:0000259" key="2">
    <source>
        <dbReference type="Pfam" id="PF04773"/>
    </source>
</evidence>
<sequence>MKPFNEHIFKELLIKHRKGNLSLDEAALLDDWFEHLQVRKGNWYVDEEDKKNQLELLWQQIDVKTRSRDNRFRYTWYSAAAIILGMACFTFWPQPKELPHARNNATQATTEARQMLVYTCPIGATRVLRLPDQSRITLNSGATIRYPVTFSAKIREVELVAGQAYFDIKSQPDIPFQVKSKWLSTVVLGTSFEIRLHKNDRINIAVNSGKVRVSRANQKVVLEAGKQLYATNDQQPFRISDIPPEQVGRWQKGQWRLESASFRELSDAFEVIYGIPLITNNESVSGQTYNIILNYHTPMKDMVAVLAAIHNNDFIIQEDSVVLISKYH</sequence>
<dbReference type="OrthoDB" id="642683at2"/>
<protein>
    <recommendedName>
        <fullName evidence="2">FecR protein domain-containing protein</fullName>
    </recommendedName>
</protein>
<reference evidence="3 4" key="1">
    <citation type="submission" date="2017-10" db="EMBL/GenBank/DDBJ databases">
        <title>Paenichitinophaga pekingensis gen. nov., sp. nov., isolated from activated sludge.</title>
        <authorList>
            <person name="Jin D."/>
            <person name="Kong X."/>
            <person name="Deng Y."/>
            <person name="Bai Z."/>
        </authorList>
    </citation>
    <scope>NUCLEOTIDE SEQUENCE [LARGE SCALE GENOMIC DNA]</scope>
    <source>
        <strain evidence="3 4">13</strain>
    </source>
</reference>
<dbReference type="PANTHER" id="PTHR30273">
    <property type="entry name" value="PERIPLASMIC SIGNAL SENSOR AND SIGMA FACTOR ACTIVATOR FECR-RELATED"/>
    <property type="match status" value="1"/>
</dbReference>
<gene>
    <name evidence="3" type="ORF">COR50_02170</name>
</gene>
<dbReference type="PANTHER" id="PTHR30273:SF2">
    <property type="entry name" value="PROTEIN FECR"/>
    <property type="match status" value="1"/>
</dbReference>
<keyword evidence="1" id="KW-0812">Transmembrane</keyword>
<accession>A0A291QQ92</accession>
<dbReference type="EMBL" id="CP023777">
    <property type="protein sequence ID" value="ATL46063.1"/>
    <property type="molecule type" value="Genomic_DNA"/>
</dbReference>
<dbReference type="KEGG" id="cbae:COR50_02170"/>
<feature type="transmembrane region" description="Helical" evidence="1">
    <location>
        <begin position="74"/>
        <end position="92"/>
    </location>
</feature>
<dbReference type="PIRSF" id="PIRSF018266">
    <property type="entry name" value="FecR"/>
    <property type="match status" value="1"/>
</dbReference>
<dbReference type="InterPro" id="IPR012373">
    <property type="entry name" value="Ferrdict_sens_TM"/>
</dbReference>
<evidence type="ECO:0000256" key="1">
    <source>
        <dbReference type="SAM" id="Phobius"/>
    </source>
</evidence>
<dbReference type="Gene3D" id="2.60.120.1440">
    <property type="match status" value="1"/>
</dbReference>
<keyword evidence="1" id="KW-0472">Membrane</keyword>
<keyword evidence="4" id="KW-1185">Reference proteome</keyword>